<comment type="caution">
    <text evidence="1">The sequence shown here is derived from an EMBL/GenBank/DDBJ whole genome shotgun (WGS) entry which is preliminary data.</text>
</comment>
<accession>A0ABT8RHK1</accession>
<keyword evidence="2" id="KW-1185">Reference proteome</keyword>
<name>A0ABT8RHK1_9BACT</name>
<evidence type="ECO:0000313" key="2">
    <source>
        <dbReference type="Proteomes" id="UP001168528"/>
    </source>
</evidence>
<protein>
    <submittedName>
        <fullName evidence="1">Uncharacterized protein</fullName>
    </submittedName>
</protein>
<dbReference type="Proteomes" id="UP001168528">
    <property type="component" value="Unassembled WGS sequence"/>
</dbReference>
<organism evidence="1 2">
    <name type="scientific">Rhodocytophaga aerolata</name>
    <dbReference type="NCBI Taxonomy" id="455078"/>
    <lineage>
        <taxon>Bacteria</taxon>
        <taxon>Pseudomonadati</taxon>
        <taxon>Bacteroidota</taxon>
        <taxon>Cytophagia</taxon>
        <taxon>Cytophagales</taxon>
        <taxon>Rhodocytophagaceae</taxon>
        <taxon>Rhodocytophaga</taxon>
    </lineage>
</organism>
<proteinExistence type="predicted"/>
<dbReference type="EMBL" id="JAUKPO010000066">
    <property type="protein sequence ID" value="MDO1451545.1"/>
    <property type="molecule type" value="Genomic_DNA"/>
</dbReference>
<gene>
    <name evidence="1" type="ORF">Q0590_35055</name>
</gene>
<sequence>MTKISAISLQDNEQDLIRELVKTEVEVSMTAFNFNPEFEAIPSNFDKIGNFELDVLAIEKSSGQVVMLDHDQLNFIMGKVAENIYSFVRALIEIEKFFERCQQDEKLYDDEVAMRTVAKKASELAGGSAYVNYYFMTFGI</sequence>
<dbReference type="RefSeq" id="WP_302042342.1">
    <property type="nucleotide sequence ID" value="NZ_JAUKPO010000066.1"/>
</dbReference>
<evidence type="ECO:0000313" key="1">
    <source>
        <dbReference type="EMBL" id="MDO1451545.1"/>
    </source>
</evidence>
<reference evidence="1" key="1">
    <citation type="submission" date="2023-07" db="EMBL/GenBank/DDBJ databases">
        <title>The genome sequence of Rhodocytophaga aerolata KACC 12507.</title>
        <authorList>
            <person name="Zhang X."/>
        </authorList>
    </citation>
    <scope>NUCLEOTIDE SEQUENCE</scope>
    <source>
        <strain evidence="1">KACC 12507</strain>
    </source>
</reference>